<feature type="domain" description="SSD" evidence="24">
    <location>
        <begin position="308"/>
        <end position="478"/>
    </location>
</feature>
<evidence type="ECO:0000313" key="25">
    <source>
        <dbReference type="EMBL" id="JAA63761.1"/>
    </source>
</evidence>
<dbReference type="PROSITE" id="PS50082">
    <property type="entry name" value="WD_REPEATS_2"/>
    <property type="match status" value="3"/>
</dbReference>
<keyword evidence="6" id="KW-0153">Cholesterol metabolism</keyword>
<keyword evidence="8 23" id="KW-0812">Transmembrane</keyword>
<keyword evidence="16" id="KW-1207">Sterol metabolism</keyword>
<evidence type="ECO:0000256" key="23">
    <source>
        <dbReference type="SAM" id="Phobius"/>
    </source>
</evidence>
<comment type="subcellular location">
    <subcellularLocation>
        <location evidence="2">Cytoplasmic vesicle</location>
        <location evidence="2">COPII-coated vesicle membrane</location>
        <topology evidence="2">Multi-pass membrane protein</topology>
    </subcellularLocation>
    <subcellularLocation>
        <location evidence="1">Endoplasmic reticulum membrane</location>
        <topology evidence="1">Multi-pass membrane protein</topology>
    </subcellularLocation>
    <subcellularLocation>
        <location evidence="3">Golgi apparatus membrane</location>
        <topology evidence="3">Multi-pass membrane protein</topology>
    </subcellularLocation>
</comment>
<dbReference type="GO" id="GO:0008203">
    <property type="term" value="P:cholesterol metabolic process"/>
    <property type="evidence" value="ECO:0007669"/>
    <property type="project" value="UniProtKB-KW"/>
</dbReference>
<dbReference type="Pfam" id="PF24006">
    <property type="entry name" value="SCAP_N"/>
    <property type="match status" value="1"/>
</dbReference>
<dbReference type="EMBL" id="GACK01001273">
    <property type="protein sequence ID" value="JAA63761.1"/>
    <property type="molecule type" value="mRNA"/>
</dbReference>
<accession>L7MHT6</accession>
<feature type="region of interest" description="Disordered" evidence="22">
    <location>
        <begin position="858"/>
        <end position="883"/>
    </location>
</feature>
<feature type="transmembrane region" description="Helical" evidence="23">
    <location>
        <begin position="50"/>
        <end position="68"/>
    </location>
</feature>
<dbReference type="GO" id="GO:0000139">
    <property type="term" value="C:Golgi membrane"/>
    <property type="evidence" value="ECO:0007669"/>
    <property type="project" value="UniProtKB-SubCell"/>
</dbReference>
<feature type="transmembrane region" description="Helical" evidence="23">
    <location>
        <begin position="432"/>
        <end position="450"/>
    </location>
</feature>
<evidence type="ECO:0000259" key="24">
    <source>
        <dbReference type="PROSITE" id="PS50156"/>
    </source>
</evidence>
<dbReference type="Pfam" id="PF12349">
    <property type="entry name" value="Sterol-sensing"/>
    <property type="match status" value="1"/>
</dbReference>
<dbReference type="Gene3D" id="1.20.1640.10">
    <property type="entry name" value="Multidrug efflux transporter AcrB transmembrane domain"/>
    <property type="match status" value="1"/>
</dbReference>
<evidence type="ECO:0000256" key="15">
    <source>
        <dbReference type="ARBA" id="ARBA00023136"/>
    </source>
</evidence>
<dbReference type="InterPro" id="IPR053958">
    <property type="entry name" value="HMGCR/SNAP/NPC1-like_SSD"/>
</dbReference>
<dbReference type="InterPro" id="IPR000731">
    <property type="entry name" value="SSD"/>
</dbReference>
<keyword evidence="15 23" id="KW-0472">Membrane</keyword>
<dbReference type="GO" id="GO:0032934">
    <property type="term" value="F:sterol binding"/>
    <property type="evidence" value="ECO:0007669"/>
    <property type="project" value="InterPro"/>
</dbReference>
<feature type="transmembrane region" description="Helical" evidence="23">
    <location>
        <begin position="384"/>
        <end position="411"/>
    </location>
</feature>
<dbReference type="GO" id="GO:0032933">
    <property type="term" value="P:SREBP signaling pathway"/>
    <property type="evidence" value="ECO:0007669"/>
    <property type="project" value="InterPro"/>
</dbReference>
<feature type="region of interest" description="Disordered" evidence="22">
    <location>
        <begin position="928"/>
        <end position="974"/>
    </location>
</feature>
<feature type="transmembrane region" description="Helical" evidence="23">
    <location>
        <begin position="669"/>
        <end position="693"/>
    </location>
</feature>
<keyword evidence="19" id="KW-0968">Cytoplasmic vesicle</keyword>
<feature type="repeat" description="WD" evidence="21">
    <location>
        <begin position="1161"/>
        <end position="1200"/>
    </location>
</feature>
<feature type="transmembrane region" description="Helical" evidence="23">
    <location>
        <begin position="306"/>
        <end position="325"/>
    </location>
</feature>
<keyword evidence="9" id="KW-0677">Repeat</keyword>
<evidence type="ECO:0000256" key="4">
    <source>
        <dbReference type="ARBA" id="ARBA00007410"/>
    </source>
</evidence>
<feature type="repeat" description="WD" evidence="21">
    <location>
        <begin position="1118"/>
        <end position="1160"/>
    </location>
</feature>
<evidence type="ECO:0000256" key="12">
    <source>
        <dbReference type="ARBA" id="ARBA00023034"/>
    </source>
</evidence>
<evidence type="ECO:0000256" key="18">
    <source>
        <dbReference type="ARBA" id="ARBA00023221"/>
    </source>
</evidence>
<feature type="transmembrane region" description="Helical" evidence="23">
    <location>
        <begin position="456"/>
        <end position="480"/>
    </location>
</feature>
<evidence type="ECO:0000256" key="14">
    <source>
        <dbReference type="ARBA" id="ARBA00023121"/>
    </source>
</evidence>
<dbReference type="PANTHER" id="PTHR46378:SF1">
    <property type="entry name" value="STEROL REGULATORY ELEMENT-BINDING PROTEIN CLEAVAGE-ACTIVATING PROTEIN"/>
    <property type="match status" value="1"/>
</dbReference>
<keyword evidence="14" id="KW-0446">Lipid-binding</keyword>
<feature type="region of interest" description="Disordered" evidence="22">
    <location>
        <begin position="890"/>
        <end position="909"/>
    </location>
</feature>
<dbReference type="InterPro" id="IPR057042">
    <property type="entry name" value="Beta-prop_SCAP"/>
</dbReference>
<evidence type="ECO:0000256" key="16">
    <source>
        <dbReference type="ARBA" id="ARBA00023166"/>
    </source>
</evidence>
<evidence type="ECO:0000256" key="2">
    <source>
        <dbReference type="ARBA" id="ARBA00004557"/>
    </source>
</evidence>
<evidence type="ECO:0000256" key="7">
    <source>
        <dbReference type="ARBA" id="ARBA00022574"/>
    </source>
</evidence>
<evidence type="ECO:0000256" key="20">
    <source>
        <dbReference type="ARBA" id="ARBA00045958"/>
    </source>
</evidence>
<dbReference type="PROSITE" id="PS00678">
    <property type="entry name" value="WD_REPEATS_1"/>
    <property type="match status" value="1"/>
</dbReference>
<keyword evidence="7 21" id="KW-0853">WD repeat</keyword>
<keyword evidence="13" id="KW-0443">Lipid metabolism</keyword>
<evidence type="ECO:0000256" key="5">
    <source>
        <dbReference type="ARBA" id="ARBA00019541"/>
    </source>
</evidence>
<feature type="non-terminal residue" evidence="25">
    <location>
        <position position="1"/>
    </location>
</feature>
<organism evidence="25">
    <name type="scientific">Rhipicephalus pulchellus</name>
    <name type="common">Yellow backed tick</name>
    <name type="synonym">Dermacentor pulchellus</name>
    <dbReference type="NCBI Taxonomy" id="72859"/>
    <lineage>
        <taxon>Eukaryota</taxon>
        <taxon>Metazoa</taxon>
        <taxon>Ecdysozoa</taxon>
        <taxon>Arthropoda</taxon>
        <taxon>Chelicerata</taxon>
        <taxon>Arachnida</taxon>
        <taxon>Acari</taxon>
        <taxon>Parasitiformes</taxon>
        <taxon>Ixodida</taxon>
        <taxon>Ixodoidea</taxon>
        <taxon>Ixodidae</taxon>
        <taxon>Rhipicephalinae</taxon>
        <taxon>Rhipicephalus</taxon>
        <taxon>Rhipicephalus</taxon>
    </lineage>
</organism>
<reference evidence="25" key="1">
    <citation type="submission" date="2012-11" db="EMBL/GenBank/DDBJ databases">
        <authorList>
            <person name="Lucero-Rivera Y.E."/>
            <person name="Tovar-Ramirez D."/>
        </authorList>
    </citation>
    <scope>NUCLEOTIDE SEQUENCE</scope>
    <source>
        <tissue evidence="25">Salivary gland</tissue>
    </source>
</reference>
<evidence type="ECO:0000256" key="21">
    <source>
        <dbReference type="PROSITE-ProRule" id="PRU00221"/>
    </source>
</evidence>
<keyword evidence="12" id="KW-0333">Golgi apparatus</keyword>
<evidence type="ECO:0000256" key="10">
    <source>
        <dbReference type="ARBA" id="ARBA00022824"/>
    </source>
</evidence>
<evidence type="ECO:0000256" key="8">
    <source>
        <dbReference type="ARBA" id="ARBA00022692"/>
    </source>
</evidence>
<dbReference type="InterPro" id="IPR030225">
    <property type="entry name" value="SCAP"/>
</dbReference>
<evidence type="ECO:0000256" key="9">
    <source>
        <dbReference type="ARBA" id="ARBA00022737"/>
    </source>
</evidence>
<dbReference type="InterPro" id="IPR001680">
    <property type="entry name" value="WD40_rpt"/>
</dbReference>
<evidence type="ECO:0000256" key="17">
    <source>
        <dbReference type="ARBA" id="ARBA00023180"/>
    </source>
</evidence>
<evidence type="ECO:0000256" key="11">
    <source>
        <dbReference type="ARBA" id="ARBA00022989"/>
    </source>
</evidence>
<dbReference type="Pfam" id="PF24017">
    <property type="entry name" value="Beta-prop_SCAP"/>
    <property type="match status" value="1"/>
</dbReference>
<dbReference type="InterPro" id="IPR057041">
    <property type="entry name" value="SCAP_N"/>
</dbReference>
<dbReference type="GO" id="GO:0012507">
    <property type="term" value="C:ER to Golgi transport vesicle membrane"/>
    <property type="evidence" value="ECO:0007669"/>
    <property type="project" value="UniProtKB-SubCell"/>
</dbReference>
<dbReference type="SMART" id="SM00320">
    <property type="entry name" value="WD40"/>
    <property type="match status" value="7"/>
</dbReference>
<dbReference type="GO" id="GO:0032936">
    <property type="term" value="C:SREBP-SCAP complex"/>
    <property type="evidence" value="ECO:0007669"/>
    <property type="project" value="TreeGrafter"/>
</dbReference>
<feature type="transmembrane region" description="Helical" evidence="23">
    <location>
        <begin position="571"/>
        <end position="590"/>
    </location>
</feature>
<proteinExistence type="evidence at transcript level"/>
<dbReference type="Gene3D" id="2.130.10.10">
    <property type="entry name" value="YVTN repeat-like/Quinoprotein amine dehydrogenase"/>
    <property type="match status" value="1"/>
</dbReference>
<reference evidence="25" key="2">
    <citation type="journal article" date="2015" name="J. Proteomics">
        <title>Sexual differences in the sialomes of the zebra tick, Rhipicephalus pulchellus.</title>
        <authorList>
            <person name="Tan A.W."/>
            <person name="Francischetti I.M."/>
            <person name="Slovak M."/>
            <person name="Kini R.M."/>
            <person name="Ribeiro J.M."/>
        </authorList>
    </citation>
    <scope>NUCLEOTIDE SEQUENCE</scope>
    <source>
        <tissue evidence="25">Salivary gland</tissue>
    </source>
</reference>
<dbReference type="GO" id="GO:0005789">
    <property type="term" value="C:endoplasmic reticulum membrane"/>
    <property type="evidence" value="ECO:0007669"/>
    <property type="project" value="UniProtKB-SubCell"/>
</dbReference>
<name>L7MHT6_RHIPC</name>
<feature type="transmembrane region" description="Helical" evidence="23">
    <location>
        <begin position="337"/>
        <end position="364"/>
    </location>
</feature>
<feature type="transmembrane region" description="Helical" evidence="23">
    <location>
        <begin position="743"/>
        <end position="763"/>
    </location>
</feature>
<dbReference type="GO" id="GO:0045540">
    <property type="term" value="P:regulation of cholesterol biosynthetic process"/>
    <property type="evidence" value="ECO:0007669"/>
    <property type="project" value="TreeGrafter"/>
</dbReference>
<keyword evidence="11 23" id="KW-1133">Transmembrane helix</keyword>
<feature type="region of interest" description="Disordered" evidence="22">
    <location>
        <begin position="625"/>
        <end position="645"/>
    </location>
</feature>
<evidence type="ECO:0000256" key="3">
    <source>
        <dbReference type="ARBA" id="ARBA00004653"/>
    </source>
</evidence>
<dbReference type="PANTHER" id="PTHR46378">
    <property type="entry name" value="STEROL REGULATORY ELEMENT-BINDING PROTEIN CLEAVAGE-ACTIVATING PROTEIN"/>
    <property type="match status" value="1"/>
</dbReference>
<dbReference type="PROSITE" id="PS50156">
    <property type="entry name" value="SSD"/>
    <property type="match status" value="1"/>
</dbReference>
<evidence type="ECO:0000256" key="6">
    <source>
        <dbReference type="ARBA" id="ARBA00022548"/>
    </source>
</evidence>
<dbReference type="InterPro" id="IPR019775">
    <property type="entry name" value="WD40_repeat_CS"/>
</dbReference>
<dbReference type="InterPro" id="IPR015943">
    <property type="entry name" value="WD40/YVTN_repeat-like_dom_sf"/>
</dbReference>
<dbReference type="SUPFAM" id="SSF82866">
    <property type="entry name" value="Multidrug efflux transporter AcrB transmembrane domain"/>
    <property type="match status" value="1"/>
</dbReference>
<feature type="region of interest" description="Disordered" evidence="22">
    <location>
        <begin position="1"/>
        <end position="20"/>
    </location>
</feature>
<protein>
    <recommendedName>
        <fullName evidence="5">Sterol regulatory element-binding protein cleavage-activating protein</fullName>
    </recommendedName>
</protein>
<comment type="function">
    <text evidence="20">Escort protein required for cholesterol as well as lipid homeostasis. Regulates export of the SCAP-SREBP complex from the endoplasmic reticulum to the Golgi upon low cholesterol, thereby regulating the processing of sterol regulatory element-binding proteins (SREBPs) SREBF1/SREBP1 and SREBF2/SREBP2. At high sterol concentrations, formation of a ternary complex with INSIG (INSIG1 or INSIG2) leads to mask the ER export signal in SCAP, promoting retention of the complex in the endoplasmic reticulum. Low sterol concentrations trigger release of INSIG, a conformational change in the SSD domain of SCAP, unmasking of the ER export signal, promoting recruitment into COPII-coated vesicles and transport of the SCAP-SREBP to the Golgi: in the Golgi, SREBPs are then processed, releasing the transcription factor fragment of SREBPs from the membrane, its import into the nucleus and up-regulation of LDLR, INSIG1 and the mevalonate pathway. Binds cholesterol via its SSD domain.</text>
</comment>
<keyword evidence="18" id="KW-0753">Steroid metabolism</keyword>
<comment type="similarity">
    <text evidence="4">Belongs to the WD repeat SCAP family.</text>
</comment>
<feature type="repeat" description="WD" evidence="21">
    <location>
        <begin position="800"/>
        <end position="839"/>
    </location>
</feature>
<dbReference type="InterPro" id="IPR036322">
    <property type="entry name" value="WD40_repeat_dom_sf"/>
</dbReference>
<feature type="compositionally biased region" description="Low complexity" evidence="22">
    <location>
        <begin position="860"/>
        <end position="876"/>
    </location>
</feature>
<keyword evidence="10" id="KW-0256">Endoplasmic reticulum</keyword>
<evidence type="ECO:0000256" key="22">
    <source>
        <dbReference type="SAM" id="MobiDB-lite"/>
    </source>
</evidence>
<evidence type="ECO:0000256" key="13">
    <source>
        <dbReference type="ARBA" id="ARBA00023098"/>
    </source>
</evidence>
<dbReference type="SUPFAM" id="SSF50978">
    <property type="entry name" value="WD40 repeat-like"/>
    <property type="match status" value="1"/>
</dbReference>
<evidence type="ECO:0000256" key="19">
    <source>
        <dbReference type="ARBA" id="ARBA00023329"/>
    </source>
</evidence>
<evidence type="ECO:0000256" key="1">
    <source>
        <dbReference type="ARBA" id="ARBA00004477"/>
    </source>
</evidence>
<sequence>SHELRGKTTHRERAMQGVQVTSSPAKSYTIKDRIAQIYYKHGLYCSSHPLTLIIFAIFTFMVACYPLLHIPLLGSSSQQFATPISVYSAELDADSQRIGPRWFQGPPVAYVQQIVVKAAVSPWQADLLLMDAFRSPLAESFRITEIVGNHQFTDSNGTKHTLQDVCLQVSEPKDKVAAASLPQYGCLVLSPTYVWKQDYNTFQHDSQLLMSIFNQKDETSNSYYLREILFGVPWKETGIKKFCVRNRQRVITFAITIVLKKWEPSLVHSLEDKLHQAYPGHSHNSSSKDRDQQEIVHVHFQYQHTLAEFVPLGTIYVILFLYIYYSVRKIELVKSKWAISVSAVLTVVMSLFMSVGLCLWFGLNPTLNGSPLVSPRSSCLPSEILPYLVVVIGLENMLVLTKSVVSTPVHVGAKVRLAQGLSKEGWSITKNLLTELLLLTFAFLTFVPAIQEFCMFAVVGLLSDFFLQMVFFATVLSIDIQRKEKSDLKKGKSEASNSWTDDDKNITNTDNRSSVGVLYRSRRSDGIPVMQYGAGRAMSRVFATPTSPILKLPKRLRLVYFWARMRLIQRGLMLGLVVWVVVLIQSMGIFTKLTDNTTNLGPNIAESVHPFIQILTGHNNSEETLEEALTSQSSSSKEPLPSHHENANLHHTNARLWEELPTKHWTTLFGYYNISVAGRYISILPPIFLSVPVPASKAVEMRHADDHKTVFHTNWRIIPNIDAEQENAVNGLMHPASRAEATLVLALSIPTVLFIVYLFVTLYRCMCSRNYAEWRSSWSNLYQSRDPDTFLVMDTYPIELQGHSQEIEYIITEDNTIVSTDLGGDVRIWDSNTGECVNILNRRKSRLRRPKQENYTLRASGSFSSDSTYGSSPTDSCDFGLSSQVSREHPPEFFVGQSSPAGLSPGVAPEDVRNKGYDFSRFVTPYLQMPSSPREADDRESAMHQITESPSAGDESSLVMTGAGDAPGRGSSHTATASVEFQPIWCMGCYSHWLVVGCQNGRIELWHMPSGRLCGVYTDNTDGVTAVTVSGHRIITSRISGILECWHLEMYCERRSSDVGGAWENGDVQAKLVWVNSVRAHTQPISVVCVEGGQIVTGSLDRLLKVFRCDTAMCVYTLHGHSGGISAIHVEKPGASTALSGCQDGLVCVWDLMTGTCAYSLTAHRGAVLSLRTTGLYLLSLGSDSRLRIWDKSQGHLLHTLYQANTICNTMALLSETIVITAKEDHLVLWDINQGEAVQVVMLGPGDSGVAVHQVHCTSDAVVCDYGHSLCVVYFPALSTKFD</sequence>
<feature type="compositionally biased region" description="Basic and acidic residues" evidence="22">
    <location>
        <begin position="1"/>
        <end position="14"/>
    </location>
</feature>
<keyword evidence="17" id="KW-0325">Glycoprotein</keyword>